<gene>
    <name evidence="2" type="ORF">OS493_003472</name>
</gene>
<keyword evidence="1" id="KW-0472">Membrane</keyword>
<protein>
    <submittedName>
        <fullName evidence="2">Uncharacterized protein</fullName>
    </submittedName>
</protein>
<organism evidence="2 3">
    <name type="scientific">Desmophyllum pertusum</name>
    <dbReference type="NCBI Taxonomy" id="174260"/>
    <lineage>
        <taxon>Eukaryota</taxon>
        <taxon>Metazoa</taxon>
        <taxon>Cnidaria</taxon>
        <taxon>Anthozoa</taxon>
        <taxon>Hexacorallia</taxon>
        <taxon>Scleractinia</taxon>
        <taxon>Caryophylliina</taxon>
        <taxon>Caryophylliidae</taxon>
        <taxon>Desmophyllum</taxon>
    </lineage>
</organism>
<dbReference type="OrthoDB" id="415448at2759"/>
<proteinExistence type="predicted"/>
<feature type="transmembrane region" description="Helical" evidence="1">
    <location>
        <begin position="226"/>
        <end position="246"/>
    </location>
</feature>
<evidence type="ECO:0000313" key="2">
    <source>
        <dbReference type="EMBL" id="KAJ7393808.1"/>
    </source>
</evidence>
<dbReference type="InterPro" id="IPR036691">
    <property type="entry name" value="Endo/exonu/phosph_ase_sf"/>
</dbReference>
<sequence length="404" mass="46470">MNTRYRWVTVGCAVVILGFAYKFMRTGLSKDERRLFSHFTQANSQENHLTLNSAKNIRLVSYNLWCDYLKPHSITSLNDRIEGLAEGIKDFDIALIQEAYIFKTGIAVFTKCASLLIAMMETRGFHYRTSIADFVAPYLGQSGGIVIFSRIPLARTTSRRYRNYSILQFYNYRGFVVGEYLFNSRHLYVVNTHLDPHGAATRTLQVKELAAELVPSTPSMEMRIRTLLWVGTLILTIITPLLVTAVRNIKSSYERWIKLVFGPFSRWQVRENNRKTKQKEQLSAVRFEYVRQNETICEGGRFDISCPDGKTIDVVEASYGRHDRETCFSSTAKDFDCHYVHSLASVAALMPRQTELQVLSNKRNYCWFLMGIRNWMIHVMEQGNICSSHTTAISSRYLSGDCGW</sequence>
<keyword evidence="1" id="KW-0812">Transmembrane</keyword>
<accession>A0A9X0DCK8</accession>
<keyword evidence="1" id="KW-1133">Transmembrane helix</keyword>
<dbReference type="Proteomes" id="UP001163046">
    <property type="component" value="Unassembled WGS sequence"/>
</dbReference>
<comment type="caution">
    <text evidence="2">The sequence shown here is derived from an EMBL/GenBank/DDBJ whole genome shotgun (WGS) entry which is preliminary data.</text>
</comment>
<feature type="transmembrane region" description="Helical" evidence="1">
    <location>
        <begin position="6"/>
        <end position="24"/>
    </location>
</feature>
<dbReference type="Gene3D" id="3.60.10.10">
    <property type="entry name" value="Endonuclease/exonuclease/phosphatase"/>
    <property type="match status" value="1"/>
</dbReference>
<reference evidence="2" key="1">
    <citation type="submission" date="2023-01" db="EMBL/GenBank/DDBJ databases">
        <title>Genome assembly of the deep-sea coral Lophelia pertusa.</title>
        <authorList>
            <person name="Herrera S."/>
            <person name="Cordes E."/>
        </authorList>
    </citation>
    <scope>NUCLEOTIDE SEQUENCE</scope>
    <source>
        <strain evidence="2">USNM1676648</strain>
        <tissue evidence="2">Polyp</tissue>
    </source>
</reference>
<dbReference type="PANTHER" id="PTHR46780">
    <property type="entry name" value="PROTEIN EVA-1"/>
    <property type="match status" value="1"/>
</dbReference>
<evidence type="ECO:0000313" key="3">
    <source>
        <dbReference type="Proteomes" id="UP001163046"/>
    </source>
</evidence>
<dbReference type="EMBL" id="MU825397">
    <property type="protein sequence ID" value="KAJ7393808.1"/>
    <property type="molecule type" value="Genomic_DNA"/>
</dbReference>
<dbReference type="SUPFAM" id="SSF56219">
    <property type="entry name" value="DNase I-like"/>
    <property type="match status" value="1"/>
</dbReference>
<dbReference type="Gene3D" id="2.60.120.740">
    <property type="match status" value="1"/>
</dbReference>
<evidence type="ECO:0000256" key="1">
    <source>
        <dbReference type="SAM" id="Phobius"/>
    </source>
</evidence>
<dbReference type="InterPro" id="IPR043159">
    <property type="entry name" value="Lectin_gal-bd_sf"/>
</dbReference>
<keyword evidence="3" id="KW-1185">Reference proteome</keyword>
<dbReference type="AlphaFoldDB" id="A0A9X0DCK8"/>
<name>A0A9X0DCK8_9CNID</name>